<keyword evidence="7" id="KW-1185">Reference proteome</keyword>
<dbReference type="AlphaFoldDB" id="A0A517MX18"/>
<reference evidence="6 7" key="1">
    <citation type="submission" date="2019-02" db="EMBL/GenBank/DDBJ databases">
        <title>Deep-cultivation of Planctomycetes and their phenomic and genomic characterization uncovers novel biology.</title>
        <authorList>
            <person name="Wiegand S."/>
            <person name="Jogler M."/>
            <person name="Boedeker C."/>
            <person name="Pinto D."/>
            <person name="Vollmers J."/>
            <person name="Rivas-Marin E."/>
            <person name="Kohn T."/>
            <person name="Peeters S.H."/>
            <person name="Heuer A."/>
            <person name="Rast P."/>
            <person name="Oberbeckmann S."/>
            <person name="Bunk B."/>
            <person name="Jeske O."/>
            <person name="Meyerdierks A."/>
            <person name="Storesund J.E."/>
            <person name="Kallscheuer N."/>
            <person name="Luecker S."/>
            <person name="Lage O.M."/>
            <person name="Pohl T."/>
            <person name="Merkel B.J."/>
            <person name="Hornburger P."/>
            <person name="Mueller R.-W."/>
            <person name="Bruemmer F."/>
            <person name="Labrenz M."/>
            <person name="Spormann A.M."/>
            <person name="Op den Camp H."/>
            <person name="Overmann J."/>
            <person name="Amann R."/>
            <person name="Jetten M.S.M."/>
            <person name="Mascher T."/>
            <person name="Medema M.H."/>
            <person name="Devos D.P."/>
            <person name="Kaster A.-K."/>
            <person name="Ovreas L."/>
            <person name="Rohde M."/>
            <person name="Galperin M.Y."/>
            <person name="Jogler C."/>
        </authorList>
    </citation>
    <scope>NUCLEOTIDE SEQUENCE [LARGE SCALE GENOMIC DNA]</scope>
    <source>
        <strain evidence="6 7">HG15A2</strain>
    </source>
</reference>
<dbReference type="PANTHER" id="PTHR43333:SF1">
    <property type="entry name" value="D-ISOMER SPECIFIC 2-HYDROXYACID DEHYDROGENASE NAD-BINDING DOMAIN-CONTAINING PROTEIN"/>
    <property type="match status" value="1"/>
</dbReference>
<dbReference type="InterPro" id="IPR036291">
    <property type="entry name" value="NAD(P)-bd_dom_sf"/>
</dbReference>
<gene>
    <name evidence="6" type="primary">hprA_3</name>
    <name evidence="6" type="ORF">HG15A2_27430</name>
</gene>
<comment type="similarity">
    <text evidence="3">Belongs to the D-isomer specific 2-hydroxyacid dehydrogenase family.</text>
</comment>
<name>A0A517MX18_9BACT</name>
<feature type="domain" description="D-isomer specific 2-hydroxyacid dehydrogenase catalytic" evidence="4">
    <location>
        <begin position="4"/>
        <end position="309"/>
    </location>
</feature>
<keyword evidence="1 3" id="KW-0560">Oxidoreductase</keyword>
<accession>A0A517MX18</accession>
<evidence type="ECO:0000313" key="7">
    <source>
        <dbReference type="Proteomes" id="UP000319852"/>
    </source>
</evidence>
<dbReference type="GO" id="GO:0008465">
    <property type="term" value="F:hydroxypyruvate reductase (NADH) activity"/>
    <property type="evidence" value="ECO:0007669"/>
    <property type="project" value="UniProtKB-EC"/>
</dbReference>
<dbReference type="InterPro" id="IPR006139">
    <property type="entry name" value="D-isomer_2_OHA_DH_cat_dom"/>
</dbReference>
<dbReference type="Gene3D" id="3.40.50.720">
    <property type="entry name" value="NAD(P)-binding Rossmann-like Domain"/>
    <property type="match status" value="2"/>
</dbReference>
<dbReference type="Proteomes" id="UP000319852">
    <property type="component" value="Chromosome"/>
</dbReference>
<dbReference type="SUPFAM" id="SSF52283">
    <property type="entry name" value="Formate/glycerate dehydrogenase catalytic domain-like"/>
    <property type="match status" value="1"/>
</dbReference>
<dbReference type="RefSeq" id="WP_145060646.1">
    <property type="nucleotide sequence ID" value="NZ_CP036263.1"/>
</dbReference>
<dbReference type="KEGG" id="amob:HG15A2_27430"/>
<evidence type="ECO:0000313" key="6">
    <source>
        <dbReference type="EMBL" id="QDS99420.1"/>
    </source>
</evidence>
<evidence type="ECO:0000256" key="1">
    <source>
        <dbReference type="ARBA" id="ARBA00023002"/>
    </source>
</evidence>
<dbReference type="InterPro" id="IPR029753">
    <property type="entry name" value="D-isomer_DH_CS"/>
</dbReference>
<dbReference type="PROSITE" id="PS00671">
    <property type="entry name" value="D_2_HYDROXYACID_DH_3"/>
    <property type="match status" value="1"/>
</dbReference>
<dbReference type="GO" id="GO:0051287">
    <property type="term" value="F:NAD binding"/>
    <property type="evidence" value="ECO:0007669"/>
    <property type="project" value="InterPro"/>
</dbReference>
<proteinExistence type="inferred from homology"/>
<dbReference type="CDD" id="cd05300">
    <property type="entry name" value="2-Hacid_dh_1"/>
    <property type="match status" value="1"/>
</dbReference>
<evidence type="ECO:0000259" key="4">
    <source>
        <dbReference type="Pfam" id="PF00389"/>
    </source>
</evidence>
<evidence type="ECO:0000256" key="2">
    <source>
        <dbReference type="ARBA" id="ARBA00023027"/>
    </source>
</evidence>
<feature type="domain" description="D-isomer specific 2-hydroxyacid dehydrogenase NAD-binding" evidence="5">
    <location>
        <begin position="105"/>
        <end position="278"/>
    </location>
</feature>
<dbReference type="InterPro" id="IPR006140">
    <property type="entry name" value="D-isomer_DH_NAD-bd"/>
</dbReference>
<dbReference type="OrthoDB" id="277029at2"/>
<dbReference type="EMBL" id="CP036263">
    <property type="protein sequence ID" value="QDS99420.1"/>
    <property type="molecule type" value="Genomic_DNA"/>
</dbReference>
<evidence type="ECO:0000259" key="5">
    <source>
        <dbReference type="Pfam" id="PF02826"/>
    </source>
</evidence>
<organism evidence="6 7">
    <name type="scientific">Adhaeretor mobilis</name>
    <dbReference type="NCBI Taxonomy" id="1930276"/>
    <lineage>
        <taxon>Bacteria</taxon>
        <taxon>Pseudomonadati</taxon>
        <taxon>Planctomycetota</taxon>
        <taxon>Planctomycetia</taxon>
        <taxon>Pirellulales</taxon>
        <taxon>Lacipirellulaceae</taxon>
        <taxon>Adhaeretor</taxon>
    </lineage>
</organism>
<keyword evidence="2" id="KW-0520">NAD</keyword>
<dbReference type="Pfam" id="PF00389">
    <property type="entry name" value="2-Hacid_dh"/>
    <property type="match status" value="1"/>
</dbReference>
<dbReference type="EC" id="1.1.1.29" evidence="6"/>
<dbReference type="Pfam" id="PF02826">
    <property type="entry name" value="2-Hacid_dh_C"/>
    <property type="match status" value="1"/>
</dbReference>
<dbReference type="SUPFAM" id="SSF51735">
    <property type="entry name" value="NAD(P)-binding Rossmann-fold domains"/>
    <property type="match status" value="1"/>
</dbReference>
<evidence type="ECO:0000256" key="3">
    <source>
        <dbReference type="RuleBase" id="RU003719"/>
    </source>
</evidence>
<protein>
    <submittedName>
        <fullName evidence="6">Glycerate dehydrogenase</fullName>
        <ecNumber evidence="6">1.1.1.29</ecNumber>
    </submittedName>
</protein>
<sequence>MQIVLCYPVEERHIRLIQAAWPEAEVVDAGQERIAAELPNADIYCGHAKVPVPWSETVSNGRLQWIQSSAAGLDHCLTPEVVASDIPVSSASGVLAKQVADHTMALLAGMLRDLPTFFRAKEKKEFIRRPTRDLFGATVGIVGLGGNGRLLARVLKAFDTKILATDWFPDNPCEFVDEILPADQLDEMLPQVDILILAAPLTDETRGMIGARQLALLPENAVLVNVARGPLVVEEHLADALQSEHLWGAGIDVTEIEPLPEESRLWGLKNLIITPHVGGQRVSRIDDMTRLFCENITRFRAGKPLINLVDKRLGFPAPGVSFDPRQGVS</sequence>
<dbReference type="PANTHER" id="PTHR43333">
    <property type="entry name" value="2-HACID_DH_C DOMAIN-CONTAINING PROTEIN"/>
    <property type="match status" value="1"/>
</dbReference>